<gene>
    <name evidence="3" type="ORF">C8E87_0273</name>
</gene>
<dbReference type="EMBL" id="SNWR01000001">
    <property type="protein sequence ID" value="TDO36692.1"/>
    <property type="molecule type" value="Genomic_DNA"/>
</dbReference>
<evidence type="ECO:0000313" key="3">
    <source>
        <dbReference type="EMBL" id="TDO36692.1"/>
    </source>
</evidence>
<evidence type="ECO:0000313" key="4">
    <source>
        <dbReference type="Proteomes" id="UP000294901"/>
    </source>
</evidence>
<protein>
    <submittedName>
        <fullName evidence="3">Universal stress protein family protein</fullName>
    </submittedName>
</protein>
<dbReference type="AlphaFoldDB" id="A0A4R6JLW2"/>
<reference evidence="3 4" key="1">
    <citation type="submission" date="2019-03" db="EMBL/GenBank/DDBJ databases">
        <title>Sequencing the genomes of 1000 actinobacteria strains.</title>
        <authorList>
            <person name="Klenk H.-P."/>
        </authorList>
    </citation>
    <scope>NUCLEOTIDE SEQUENCE [LARGE SCALE GENOMIC DNA]</scope>
    <source>
        <strain evidence="3 4">DSM 43805</strain>
    </source>
</reference>
<dbReference type="OrthoDB" id="3288179at2"/>
<dbReference type="InterPro" id="IPR006015">
    <property type="entry name" value="Universal_stress_UspA"/>
</dbReference>
<dbReference type="InterPro" id="IPR014729">
    <property type="entry name" value="Rossmann-like_a/b/a_fold"/>
</dbReference>
<dbReference type="Proteomes" id="UP000294901">
    <property type="component" value="Unassembled WGS sequence"/>
</dbReference>
<proteinExistence type="inferred from homology"/>
<feature type="domain" description="UspA" evidence="2">
    <location>
        <begin position="162"/>
        <end position="289"/>
    </location>
</feature>
<comment type="similarity">
    <text evidence="1">Belongs to the universal stress protein A family.</text>
</comment>
<feature type="domain" description="UspA" evidence="2">
    <location>
        <begin position="11"/>
        <end position="143"/>
    </location>
</feature>
<dbReference type="Gene3D" id="3.40.50.620">
    <property type="entry name" value="HUPs"/>
    <property type="match status" value="2"/>
</dbReference>
<dbReference type="PANTHER" id="PTHR46268:SF6">
    <property type="entry name" value="UNIVERSAL STRESS PROTEIN UP12"/>
    <property type="match status" value="1"/>
</dbReference>
<dbReference type="PANTHER" id="PTHR46268">
    <property type="entry name" value="STRESS RESPONSE PROTEIN NHAX"/>
    <property type="match status" value="1"/>
</dbReference>
<evidence type="ECO:0000256" key="1">
    <source>
        <dbReference type="ARBA" id="ARBA00008791"/>
    </source>
</evidence>
<name>A0A4R6JLW2_9ACTN</name>
<dbReference type="Pfam" id="PF00582">
    <property type="entry name" value="Usp"/>
    <property type="match status" value="2"/>
</dbReference>
<keyword evidence="4" id="KW-1185">Reference proteome</keyword>
<comment type="caution">
    <text evidence="3">The sequence shown here is derived from an EMBL/GenBank/DDBJ whole genome shotgun (WGS) entry which is preliminary data.</text>
</comment>
<organism evidence="3 4">
    <name type="scientific">Paractinoplanes brasiliensis</name>
    <dbReference type="NCBI Taxonomy" id="52695"/>
    <lineage>
        <taxon>Bacteria</taxon>
        <taxon>Bacillati</taxon>
        <taxon>Actinomycetota</taxon>
        <taxon>Actinomycetes</taxon>
        <taxon>Micromonosporales</taxon>
        <taxon>Micromonosporaceae</taxon>
        <taxon>Paractinoplanes</taxon>
    </lineage>
</organism>
<evidence type="ECO:0000259" key="2">
    <source>
        <dbReference type="Pfam" id="PF00582"/>
    </source>
</evidence>
<dbReference type="InterPro" id="IPR006016">
    <property type="entry name" value="UspA"/>
</dbReference>
<dbReference type="SUPFAM" id="SSF52402">
    <property type="entry name" value="Adenine nucleotide alpha hydrolases-like"/>
    <property type="match status" value="2"/>
</dbReference>
<sequence length="311" mass="32403">MNTDSSSLQAKPVMVGVNGSHPGPVLVDFAVAEAVLLGVPLVVTHVWPGRYTGAFRGRGAVPSPADAQRLLALSAERARMIAPGLAVSTELLDGGAGDVLSRATENASLLVVGHREEAHPRSAWGSTTAYLAHHTACPLMIYRGSVPADGPVVVSASARLDGDTTLAYAFARARQTGASLVVVHMWMRPGAEDGIPPVVTAGGYAEERAAAERTLTSALAPLVVRFSDVALERLVVHDRDMANTLERALRRGRLMVAGTGRSGAFAEILCGAADSRIGRRSTCPTVLIPSGLPARAGAGRTAADGVRREIR</sequence>
<accession>A0A4R6JLW2</accession>
<dbReference type="PRINTS" id="PR01438">
    <property type="entry name" value="UNVRSLSTRESS"/>
</dbReference>